<feature type="region of interest" description="Disordered" evidence="8">
    <location>
        <begin position="1"/>
        <end position="26"/>
    </location>
</feature>
<dbReference type="PANTHER" id="PTHR23149:SF31">
    <property type="entry name" value="PROTEIN PXR1"/>
    <property type="match status" value="1"/>
</dbReference>
<evidence type="ECO:0000256" key="5">
    <source>
        <dbReference type="ARBA" id="ARBA00038007"/>
    </source>
</evidence>
<evidence type="ECO:0000259" key="9">
    <source>
        <dbReference type="PROSITE" id="PS50174"/>
    </source>
</evidence>
<evidence type="ECO:0000256" key="8">
    <source>
        <dbReference type="SAM" id="MobiDB-lite"/>
    </source>
</evidence>
<gene>
    <name evidence="10" type="primary">PXR1</name>
    <name evidence="10" type="ORF">QQZ08_002651</name>
</gene>
<feature type="compositionally biased region" description="Basic and acidic residues" evidence="8">
    <location>
        <begin position="214"/>
        <end position="229"/>
    </location>
</feature>
<proteinExistence type="inferred from homology"/>
<evidence type="ECO:0000256" key="4">
    <source>
        <dbReference type="ARBA" id="ARBA00023242"/>
    </source>
</evidence>
<feature type="compositionally biased region" description="Low complexity" evidence="8">
    <location>
        <begin position="300"/>
        <end position="326"/>
    </location>
</feature>
<keyword evidence="3" id="KW-0698">rRNA processing</keyword>
<dbReference type="SMART" id="SM00443">
    <property type="entry name" value="G_patch"/>
    <property type="match status" value="1"/>
</dbReference>
<dbReference type="InterPro" id="IPR000467">
    <property type="entry name" value="G_patch_dom"/>
</dbReference>
<dbReference type="InterPro" id="IPR050656">
    <property type="entry name" value="PINX1"/>
</dbReference>
<evidence type="ECO:0000256" key="3">
    <source>
        <dbReference type="ARBA" id="ARBA00022552"/>
    </source>
</evidence>
<protein>
    <recommendedName>
        <fullName evidence="6">PinX1-related protein 1</fullName>
    </recommendedName>
</protein>
<dbReference type="Proteomes" id="UP001498421">
    <property type="component" value="Unassembled WGS sequence"/>
</dbReference>
<dbReference type="PANTHER" id="PTHR23149">
    <property type="entry name" value="G PATCH DOMAIN CONTAINING PROTEIN"/>
    <property type="match status" value="1"/>
</dbReference>
<keyword evidence="4" id="KW-0539">Nucleus</keyword>
<dbReference type="EMBL" id="JAZAVK010000016">
    <property type="protein sequence ID" value="KAK7430862.1"/>
    <property type="molecule type" value="Genomic_DNA"/>
</dbReference>
<name>A0ABR1IDH1_9HYPO</name>
<keyword evidence="10" id="KW-0808">Transferase</keyword>
<keyword evidence="11" id="KW-1185">Reference proteome</keyword>
<comment type="similarity">
    <text evidence="5">Belongs to the PINX1 family.</text>
</comment>
<comment type="caution">
    <text evidence="10">The sequence shown here is derived from an EMBL/GenBank/DDBJ whole genome shotgun (WGS) entry which is preliminary data.</text>
</comment>
<accession>A0ABR1IDH1</accession>
<evidence type="ECO:0000256" key="6">
    <source>
        <dbReference type="ARBA" id="ARBA00041961"/>
    </source>
</evidence>
<feature type="compositionally biased region" description="Basic residues" evidence="8">
    <location>
        <begin position="230"/>
        <end position="243"/>
    </location>
</feature>
<dbReference type="PROSITE" id="PS50174">
    <property type="entry name" value="G_PATCH"/>
    <property type="match status" value="1"/>
</dbReference>
<keyword evidence="2" id="KW-0690">Ribosome biogenesis</keyword>
<comment type="function">
    <text evidence="7">Involved in rRNA-processing at A0, A1 and A2 sites and negatively regulates telomerase.</text>
</comment>
<feature type="compositionally biased region" description="Polar residues" evidence="8">
    <location>
        <begin position="287"/>
        <end position="299"/>
    </location>
</feature>
<organism evidence="10 11">
    <name type="scientific">Neonectria magnoliae</name>
    <dbReference type="NCBI Taxonomy" id="2732573"/>
    <lineage>
        <taxon>Eukaryota</taxon>
        <taxon>Fungi</taxon>
        <taxon>Dikarya</taxon>
        <taxon>Ascomycota</taxon>
        <taxon>Pezizomycotina</taxon>
        <taxon>Sordariomycetes</taxon>
        <taxon>Hypocreomycetidae</taxon>
        <taxon>Hypocreales</taxon>
        <taxon>Nectriaceae</taxon>
        <taxon>Neonectria</taxon>
    </lineage>
</organism>
<comment type="subcellular location">
    <subcellularLocation>
        <location evidence="1">Nucleus</location>
        <location evidence="1">Nucleolus</location>
    </subcellularLocation>
</comment>
<feature type="region of interest" description="Disordered" evidence="8">
    <location>
        <begin position="144"/>
        <end position="331"/>
    </location>
</feature>
<evidence type="ECO:0000313" key="11">
    <source>
        <dbReference type="Proteomes" id="UP001498421"/>
    </source>
</evidence>
<sequence length="355" mass="39611">MGLLAEGKSRSRINKDPNNTKWTRDTNSFGQKILRSQGWSPGQFLGVTNAPHSELHTAANASYIRVALKDDMKGLGFSRSKEDEVTGLDVFQDLLSRLNGKTEVAVEEDRQVRLAVKANYYVEQRWGPMRFVRGGLLVGDELREAPKEEDESEASPSEVEAKKEVDDVEVGLNSAPKEFKKEKKSKKRKASDDGDVDTSGRESESKNKKRRKEERKLREAKNNTDDVKAKKEKKDKKDKSRSKKSSEKASSEGSQDEDNSSDQRSKKRKAKKEKKEKQKRKKEEANTSDSASLATTQESTPAGGSEPATGTTTPSGTGTSTPRGSRNFVRSRFIAQKRQAMMDTTALNQIFMVKA</sequence>
<evidence type="ECO:0000256" key="2">
    <source>
        <dbReference type="ARBA" id="ARBA00022517"/>
    </source>
</evidence>
<evidence type="ECO:0000256" key="1">
    <source>
        <dbReference type="ARBA" id="ARBA00004604"/>
    </source>
</evidence>
<reference evidence="10 11" key="1">
    <citation type="journal article" date="2025" name="Microbiol. Resour. Announc.">
        <title>Draft genome sequences for Neonectria magnoliae and Neonectria punicea, canker pathogens of Liriodendron tulipifera and Acer saccharum in West Virginia.</title>
        <authorList>
            <person name="Petronek H.M."/>
            <person name="Kasson M.T."/>
            <person name="Metheny A.M."/>
            <person name="Stauder C.M."/>
            <person name="Lovett B."/>
            <person name="Lynch S.C."/>
            <person name="Garnas J.R."/>
            <person name="Kasson L.R."/>
            <person name="Stajich J.E."/>
        </authorList>
    </citation>
    <scope>NUCLEOTIDE SEQUENCE [LARGE SCALE GENOMIC DNA]</scope>
    <source>
        <strain evidence="10 11">NRRL 64651</strain>
    </source>
</reference>
<feature type="domain" description="G-patch" evidence="9">
    <location>
        <begin position="26"/>
        <end position="80"/>
    </location>
</feature>
<feature type="compositionally biased region" description="Polar residues" evidence="8">
    <location>
        <begin position="16"/>
        <end position="26"/>
    </location>
</feature>
<dbReference type="GO" id="GO:0003846">
    <property type="term" value="F:2-acylglycerol O-acyltransferase activity"/>
    <property type="evidence" value="ECO:0007669"/>
    <property type="project" value="UniProtKB-EC"/>
</dbReference>
<keyword evidence="10" id="KW-0012">Acyltransferase</keyword>
<dbReference type="Pfam" id="PF01585">
    <property type="entry name" value="G-patch"/>
    <property type="match status" value="1"/>
</dbReference>
<evidence type="ECO:0000313" key="10">
    <source>
        <dbReference type="EMBL" id="KAK7430862.1"/>
    </source>
</evidence>
<feature type="compositionally biased region" description="Basic and acidic residues" evidence="8">
    <location>
        <begin position="273"/>
        <end position="285"/>
    </location>
</feature>
<evidence type="ECO:0000256" key="7">
    <source>
        <dbReference type="ARBA" id="ARBA00043878"/>
    </source>
</evidence>